<dbReference type="InterPro" id="IPR013785">
    <property type="entry name" value="Aldolase_TIM"/>
</dbReference>
<proteinExistence type="predicted"/>
<evidence type="ECO:0000256" key="1">
    <source>
        <dbReference type="ARBA" id="ARBA00022630"/>
    </source>
</evidence>
<evidence type="ECO:0000256" key="3">
    <source>
        <dbReference type="ARBA" id="ARBA00023002"/>
    </source>
</evidence>
<evidence type="ECO:0000313" key="5">
    <source>
        <dbReference type="Proteomes" id="UP000530571"/>
    </source>
</evidence>
<comment type="caution">
    <text evidence="4">The sequence shown here is derived from an EMBL/GenBank/DDBJ whole genome shotgun (WGS) entry which is preliminary data.</text>
</comment>
<reference evidence="4 5" key="1">
    <citation type="submission" date="2020-08" db="EMBL/GenBank/DDBJ databases">
        <title>Genomic Encyclopedia of Type Strains, Phase IV (KMG-IV): sequencing the most valuable type-strain genomes for metagenomic binning, comparative biology and taxonomic classification.</title>
        <authorList>
            <person name="Goeker M."/>
        </authorList>
    </citation>
    <scope>NUCLEOTIDE SEQUENCE [LARGE SCALE GENOMIC DNA]</scope>
    <source>
        <strain evidence="4 5">DSM 28101</strain>
    </source>
</reference>
<dbReference type="Proteomes" id="UP000530571">
    <property type="component" value="Unassembled WGS sequence"/>
</dbReference>
<protein>
    <submittedName>
        <fullName evidence="4">Enoyl-[acyl-carrier protein] reductase II</fullName>
        <ecNumber evidence="4">1.3.1.9</ecNumber>
    </submittedName>
</protein>
<dbReference type="AlphaFoldDB" id="A0A7W6KJA4"/>
<dbReference type="GO" id="GO:0004318">
    <property type="term" value="F:enoyl-[acyl-carrier-protein] reductase (NADH) activity"/>
    <property type="evidence" value="ECO:0007669"/>
    <property type="project" value="UniProtKB-EC"/>
</dbReference>
<dbReference type="PANTHER" id="PTHR32332">
    <property type="entry name" value="2-NITROPROPANE DIOXYGENASE"/>
    <property type="match status" value="1"/>
</dbReference>
<keyword evidence="2" id="KW-0288">FMN</keyword>
<dbReference type="EC" id="1.3.1.9" evidence="4"/>
<dbReference type="GO" id="GO:0018580">
    <property type="term" value="F:nitronate monooxygenase activity"/>
    <property type="evidence" value="ECO:0007669"/>
    <property type="project" value="InterPro"/>
</dbReference>
<dbReference type="InterPro" id="IPR004136">
    <property type="entry name" value="NMO"/>
</dbReference>
<name>A0A7W6KJA4_9HYPH</name>
<keyword evidence="3 4" id="KW-0560">Oxidoreductase</keyword>
<dbReference type="CDD" id="cd04730">
    <property type="entry name" value="NPD_like"/>
    <property type="match status" value="1"/>
</dbReference>
<dbReference type="SUPFAM" id="SSF51412">
    <property type="entry name" value="Inosine monophosphate dehydrogenase (IMPDH)"/>
    <property type="match status" value="1"/>
</dbReference>
<keyword evidence="1" id="KW-0285">Flavoprotein</keyword>
<evidence type="ECO:0000313" key="4">
    <source>
        <dbReference type="EMBL" id="MBB4122040.1"/>
    </source>
</evidence>
<dbReference type="RefSeq" id="WP_183485549.1">
    <property type="nucleotide sequence ID" value="NZ_JACIDZ010000005.1"/>
</dbReference>
<dbReference type="Gene3D" id="3.20.20.70">
    <property type="entry name" value="Aldolase class I"/>
    <property type="match status" value="1"/>
</dbReference>
<dbReference type="EMBL" id="JACIDZ010000005">
    <property type="protein sequence ID" value="MBB4122040.1"/>
    <property type="molecule type" value="Genomic_DNA"/>
</dbReference>
<accession>A0A7W6KJA4</accession>
<dbReference type="Pfam" id="PF03060">
    <property type="entry name" value="NMO"/>
    <property type="match status" value="1"/>
</dbReference>
<gene>
    <name evidence="4" type="ORF">GGR30_001966</name>
</gene>
<evidence type="ECO:0000256" key="2">
    <source>
        <dbReference type="ARBA" id="ARBA00022643"/>
    </source>
</evidence>
<sequence length="319" mass="33098">MKIETRLTRLLGIDLPICQAGMSWASSNAALPLAVSRAGGLGVLAAGPMYIEALEQAIDDIRAGTDRPFAVNLPLYNKRADQMMDLLEARRVPILVCSQGGTQKYLDRFKAIGTTCLHVVASEEHAVKAMRAGVDGLVVVGGEAGGHPPPTQVSTLVLLRAVARAIGGEIPIIASGGFADGRGLLAALSLGADGASFGTRFIATPEAGVADSYKQAVLSAGVADTDCVGRDVGMIRAIRNDFTRSMTALEGGGADIEVRRDIFARSTLKMAALDGDMALGKVEAGQSAGLVTAIKPASDVVREIAREYAEALMTLPAIA</sequence>
<dbReference type="PANTHER" id="PTHR32332:SF20">
    <property type="entry name" value="2-NITROPROPANE DIOXYGENASE-LIKE PROTEIN"/>
    <property type="match status" value="1"/>
</dbReference>
<keyword evidence="5" id="KW-1185">Reference proteome</keyword>
<organism evidence="4 5">
    <name type="scientific">Martelella radicis</name>
    <dbReference type="NCBI Taxonomy" id="1397476"/>
    <lineage>
        <taxon>Bacteria</taxon>
        <taxon>Pseudomonadati</taxon>
        <taxon>Pseudomonadota</taxon>
        <taxon>Alphaproteobacteria</taxon>
        <taxon>Hyphomicrobiales</taxon>
        <taxon>Aurantimonadaceae</taxon>
        <taxon>Martelella</taxon>
    </lineage>
</organism>